<reference evidence="2 3" key="1">
    <citation type="submission" date="2019-02" db="EMBL/GenBank/DDBJ databases">
        <title>Deep-cultivation of Planctomycetes and their phenomic and genomic characterization uncovers novel biology.</title>
        <authorList>
            <person name="Wiegand S."/>
            <person name="Jogler M."/>
            <person name="Boedeker C."/>
            <person name="Pinto D."/>
            <person name="Vollmers J."/>
            <person name="Rivas-Marin E."/>
            <person name="Kohn T."/>
            <person name="Peeters S.H."/>
            <person name="Heuer A."/>
            <person name="Rast P."/>
            <person name="Oberbeckmann S."/>
            <person name="Bunk B."/>
            <person name="Jeske O."/>
            <person name="Meyerdierks A."/>
            <person name="Storesund J.E."/>
            <person name="Kallscheuer N."/>
            <person name="Luecker S."/>
            <person name="Lage O.M."/>
            <person name="Pohl T."/>
            <person name="Merkel B.J."/>
            <person name="Hornburger P."/>
            <person name="Mueller R.-W."/>
            <person name="Bruemmer F."/>
            <person name="Labrenz M."/>
            <person name="Spormann A.M."/>
            <person name="Op Den Camp H."/>
            <person name="Overmann J."/>
            <person name="Amann R."/>
            <person name="Jetten M.S.M."/>
            <person name="Mascher T."/>
            <person name="Medema M.H."/>
            <person name="Devos D.P."/>
            <person name="Kaster A.-K."/>
            <person name="Ovreas L."/>
            <person name="Rohde M."/>
            <person name="Galperin M.Y."/>
            <person name="Jogler C."/>
        </authorList>
    </citation>
    <scope>NUCLEOTIDE SEQUENCE [LARGE SCALE GENOMIC DNA]</scope>
    <source>
        <strain evidence="2 3">Pla52n</strain>
    </source>
</reference>
<dbReference type="EMBL" id="SJPN01000035">
    <property type="protein sequence ID" value="TWT87055.1"/>
    <property type="molecule type" value="Genomic_DNA"/>
</dbReference>
<dbReference type="AlphaFoldDB" id="A0A5C6ANH2"/>
<evidence type="ECO:0000313" key="1">
    <source>
        <dbReference type="EMBL" id="TWT87055.1"/>
    </source>
</evidence>
<accession>A0A5C6ANH2</accession>
<dbReference type="OrthoDB" id="9796333at2"/>
<evidence type="ECO:0000313" key="2">
    <source>
        <dbReference type="EMBL" id="TWU01058.1"/>
    </source>
</evidence>
<dbReference type="Proteomes" id="UP000320176">
    <property type="component" value="Unassembled WGS sequence"/>
</dbReference>
<name>A0A5C6ANH2_9BACT</name>
<protein>
    <submittedName>
        <fullName evidence="2">Uncharacterized protein</fullName>
    </submittedName>
</protein>
<gene>
    <name evidence="2" type="ORF">Pla52n_44290</name>
    <name evidence="1" type="ORF">Pla52n_70280</name>
</gene>
<comment type="caution">
    <text evidence="2">The sequence shown here is derived from an EMBL/GenBank/DDBJ whole genome shotgun (WGS) entry which is preliminary data.</text>
</comment>
<keyword evidence="3" id="KW-1185">Reference proteome</keyword>
<evidence type="ECO:0000313" key="3">
    <source>
        <dbReference type="Proteomes" id="UP000320176"/>
    </source>
</evidence>
<organism evidence="2 3">
    <name type="scientific">Stieleria varia</name>
    <dbReference type="NCBI Taxonomy" id="2528005"/>
    <lineage>
        <taxon>Bacteria</taxon>
        <taxon>Pseudomonadati</taxon>
        <taxon>Planctomycetota</taxon>
        <taxon>Planctomycetia</taxon>
        <taxon>Pirellulales</taxon>
        <taxon>Pirellulaceae</taxon>
        <taxon>Stieleria</taxon>
    </lineage>
</organism>
<dbReference type="EMBL" id="SJPN01000005">
    <property type="protein sequence ID" value="TWU01058.1"/>
    <property type="molecule type" value="Genomic_DNA"/>
</dbReference>
<dbReference type="RefSeq" id="WP_146521561.1">
    <property type="nucleotide sequence ID" value="NZ_CP151726.1"/>
</dbReference>
<sequence length="137" mass="15793">MIRRSKAVHGDVIQIPVDDTFAYVRVVHVSKHFRDVMQLEFRGFAPSYEQLAPTTGIHRPRWTACTGFAKRGWNVVSAGETSSDDGNLTFRIVANELWRCDELVRHATKRDTAEYPLMTVDGFIFLERWFLKQYNGA</sequence>
<proteinExistence type="predicted"/>